<dbReference type="PANTHER" id="PTHR21561:SF25">
    <property type="entry name" value="OS03G0811500 PROTEIN"/>
    <property type="match status" value="1"/>
</dbReference>
<dbReference type="SMART" id="SM01406">
    <property type="entry name" value="PAPA-1"/>
    <property type="match status" value="1"/>
</dbReference>
<dbReference type="AlphaFoldDB" id="A0A2G2WH28"/>
<feature type="region of interest" description="Disordered" evidence="1">
    <location>
        <begin position="178"/>
        <end position="198"/>
    </location>
</feature>
<feature type="compositionally biased region" description="Basic and acidic residues" evidence="1">
    <location>
        <begin position="17"/>
        <end position="31"/>
    </location>
</feature>
<dbReference type="InterPro" id="IPR006880">
    <property type="entry name" value="INO80B_C"/>
</dbReference>
<feature type="compositionally biased region" description="Basic and acidic residues" evidence="1">
    <location>
        <begin position="292"/>
        <end position="301"/>
    </location>
</feature>
<organism evidence="3 4">
    <name type="scientific">Capsicum baccatum</name>
    <name type="common">Peruvian pepper</name>
    <dbReference type="NCBI Taxonomy" id="33114"/>
    <lineage>
        <taxon>Eukaryota</taxon>
        <taxon>Viridiplantae</taxon>
        <taxon>Streptophyta</taxon>
        <taxon>Embryophyta</taxon>
        <taxon>Tracheophyta</taxon>
        <taxon>Spermatophyta</taxon>
        <taxon>Magnoliopsida</taxon>
        <taxon>eudicotyledons</taxon>
        <taxon>Gunneridae</taxon>
        <taxon>Pentapetalae</taxon>
        <taxon>asterids</taxon>
        <taxon>lamiids</taxon>
        <taxon>Solanales</taxon>
        <taxon>Solanaceae</taxon>
        <taxon>Solanoideae</taxon>
        <taxon>Capsiceae</taxon>
        <taxon>Capsicum</taxon>
    </lineage>
</organism>
<feature type="compositionally biased region" description="Basic and acidic residues" evidence="1">
    <location>
        <begin position="178"/>
        <end position="188"/>
    </location>
</feature>
<reference evidence="3 4" key="1">
    <citation type="journal article" date="2017" name="Genome Biol.">
        <title>New reference genome sequences of hot pepper reveal the massive evolution of plant disease-resistance genes by retroduplication.</title>
        <authorList>
            <person name="Kim S."/>
            <person name="Park J."/>
            <person name="Yeom S.I."/>
            <person name="Kim Y.M."/>
            <person name="Seo E."/>
            <person name="Kim K.T."/>
            <person name="Kim M.S."/>
            <person name="Lee J.M."/>
            <person name="Cheong K."/>
            <person name="Shin H.S."/>
            <person name="Kim S.B."/>
            <person name="Han K."/>
            <person name="Lee J."/>
            <person name="Park M."/>
            <person name="Lee H.A."/>
            <person name="Lee H.Y."/>
            <person name="Lee Y."/>
            <person name="Oh S."/>
            <person name="Lee J.H."/>
            <person name="Choi E."/>
            <person name="Choi E."/>
            <person name="Lee S.E."/>
            <person name="Jeon J."/>
            <person name="Kim H."/>
            <person name="Choi G."/>
            <person name="Song H."/>
            <person name="Lee J."/>
            <person name="Lee S.C."/>
            <person name="Kwon J.K."/>
            <person name="Lee H.Y."/>
            <person name="Koo N."/>
            <person name="Hong Y."/>
            <person name="Kim R.W."/>
            <person name="Kang W.H."/>
            <person name="Huh J.H."/>
            <person name="Kang B.C."/>
            <person name="Yang T.J."/>
            <person name="Lee Y.H."/>
            <person name="Bennetzen J.L."/>
            <person name="Choi D."/>
        </authorList>
    </citation>
    <scope>NUCLEOTIDE SEQUENCE [LARGE SCALE GENOMIC DNA]</scope>
    <source>
        <strain evidence="4">cv. PBC81</strain>
    </source>
</reference>
<feature type="compositionally biased region" description="Basic residues" evidence="1">
    <location>
        <begin position="455"/>
        <end position="465"/>
    </location>
</feature>
<feature type="region of interest" description="Disordered" evidence="1">
    <location>
        <begin position="17"/>
        <end position="37"/>
    </location>
</feature>
<feature type="compositionally biased region" description="Basic and acidic residues" evidence="1">
    <location>
        <begin position="585"/>
        <end position="595"/>
    </location>
</feature>
<feature type="compositionally biased region" description="Basic and acidic residues" evidence="1">
    <location>
        <begin position="646"/>
        <end position="662"/>
    </location>
</feature>
<dbReference type="InterPro" id="IPR029523">
    <property type="entry name" value="INO80B/Ies2"/>
</dbReference>
<feature type="compositionally biased region" description="Basic and acidic residues" evidence="1">
    <location>
        <begin position="609"/>
        <end position="622"/>
    </location>
</feature>
<proteinExistence type="predicted"/>
<dbReference type="OrthoDB" id="2021186at2759"/>
<feature type="domain" description="INO80 complex subunit B-like conserved region" evidence="2">
    <location>
        <begin position="914"/>
        <end position="996"/>
    </location>
</feature>
<dbReference type="PANTHER" id="PTHR21561">
    <property type="entry name" value="INO80 COMPLEX SUBUNIT B"/>
    <property type="match status" value="1"/>
</dbReference>
<name>A0A2G2WH28_CAPBA</name>
<feature type="compositionally biased region" description="Basic and acidic residues" evidence="1">
    <location>
        <begin position="479"/>
        <end position="489"/>
    </location>
</feature>
<feature type="compositionally biased region" description="Basic and acidic residues" evidence="1">
    <location>
        <begin position="773"/>
        <end position="808"/>
    </location>
</feature>
<feature type="compositionally biased region" description="Basic and acidic residues" evidence="1">
    <location>
        <begin position="499"/>
        <end position="518"/>
    </location>
</feature>
<evidence type="ECO:0000313" key="3">
    <source>
        <dbReference type="EMBL" id="PHT44541.1"/>
    </source>
</evidence>
<dbReference type="Pfam" id="PF04438">
    <property type="entry name" value="zf-HIT"/>
    <property type="match status" value="1"/>
</dbReference>
<evidence type="ECO:0000256" key="1">
    <source>
        <dbReference type="SAM" id="MobiDB-lite"/>
    </source>
</evidence>
<feature type="compositionally biased region" description="Basic and acidic residues" evidence="1">
    <location>
        <begin position="310"/>
        <end position="331"/>
    </location>
</feature>
<dbReference type="InterPro" id="IPR007529">
    <property type="entry name" value="Znf_HIT"/>
</dbReference>
<feature type="region of interest" description="Disordered" evidence="1">
    <location>
        <begin position="276"/>
        <end position="359"/>
    </location>
</feature>
<reference evidence="4" key="2">
    <citation type="journal article" date="2017" name="J. Anim. Genet.">
        <title>Multiple reference genome sequences of hot pepper reveal the massive evolution of plant disease resistance genes by retroduplication.</title>
        <authorList>
            <person name="Kim S."/>
            <person name="Park J."/>
            <person name="Yeom S.-I."/>
            <person name="Kim Y.-M."/>
            <person name="Seo E."/>
            <person name="Kim K.-T."/>
            <person name="Kim M.-S."/>
            <person name="Lee J.M."/>
            <person name="Cheong K."/>
            <person name="Shin H.-S."/>
            <person name="Kim S.-B."/>
            <person name="Han K."/>
            <person name="Lee J."/>
            <person name="Park M."/>
            <person name="Lee H.-A."/>
            <person name="Lee H.-Y."/>
            <person name="Lee Y."/>
            <person name="Oh S."/>
            <person name="Lee J.H."/>
            <person name="Choi E."/>
            <person name="Choi E."/>
            <person name="Lee S.E."/>
            <person name="Jeon J."/>
            <person name="Kim H."/>
            <person name="Choi G."/>
            <person name="Song H."/>
            <person name="Lee J."/>
            <person name="Lee S.-C."/>
            <person name="Kwon J.-K."/>
            <person name="Lee H.-Y."/>
            <person name="Koo N."/>
            <person name="Hong Y."/>
            <person name="Kim R.W."/>
            <person name="Kang W.-H."/>
            <person name="Huh J.H."/>
            <person name="Kang B.-C."/>
            <person name="Yang T.-J."/>
            <person name="Lee Y.-H."/>
            <person name="Bennetzen J.L."/>
            <person name="Choi D."/>
        </authorList>
    </citation>
    <scope>NUCLEOTIDE SEQUENCE [LARGE SCALE GENOMIC DNA]</scope>
    <source>
        <strain evidence="4">cv. PBC81</strain>
    </source>
</reference>
<protein>
    <recommendedName>
        <fullName evidence="2">INO80 complex subunit B-like conserved region domain-containing protein</fullName>
    </recommendedName>
</protein>
<feature type="compositionally biased region" description="Polar residues" evidence="1">
    <location>
        <begin position="555"/>
        <end position="569"/>
    </location>
</feature>
<feature type="compositionally biased region" description="Basic residues" evidence="1">
    <location>
        <begin position="918"/>
        <end position="929"/>
    </location>
</feature>
<gene>
    <name evidence="3" type="ORF">CQW23_13699</name>
</gene>
<dbReference type="CDD" id="cd23021">
    <property type="entry name" value="zf-HIT_IN80B"/>
    <property type="match status" value="1"/>
</dbReference>
<feature type="region of interest" description="Disordered" evidence="1">
    <location>
        <begin position="376"/>
        <end position="871"/>
    </location>
</feature>
<feature type="compositionally biased region" description="Basic and acidic residues" evidence="1">
    <location>
        <begin position="710"/>
        <end position="720"/>
    </location>
</feature>
<feature type="compositionally biased region" description="Low complexity" evidence="1">
    <location>
        <begin position="383"/>
        <end position="399"/>
    </location>
</feature>
<dbReference type="GO" id="GO:0031011">
    <property type="term" value="C:Ino80 complex"/>
    <property type="evidence" value="ECO:0007669"/>
    <property type="project" value="InterPro"/>
</dbReference>
<feature type="region of interest" description="Disordered" evidence="1">
    <location>
        <begin position="886"/>
        <end position="986"/>
    </location>
</feature>
<evidence type="ECO:0000259" key="2">
    <source>
        <dbReference type="SMART" id="SM01406"/>
    </source>
</evidence>
<dbReference type="EMBL" id="MLFT02000006">
    <property type="protein sequence ID" value="PHT44541.1"/>
    <property type="molecule type" value="Genomic_DNA"/>
</dbReference>
<comment type="caution">
    <text evidence="3">The sequence shown here is derived from an EMBL/GenBank/DDBJ whole genome shotgun (WGS) entry which is preliminary data.</text>
</comment>
<feature type="compositionally biased region" description="Basic and acidic residues" evidence="1">
    <location>
        <begin position="833"/>
        <end position="869"/>
    </location>
</feature>
<dbReference type="Pfam" id="PF04795">
    <property type="entry name" value="PAPA-1"/>
    <property type="match status" value="1"/>
</dbReference>
<keyword evidence="4" id="KW-1185">Reference proteome</keyword>
<sequence length="1055" mass="118425">MSVPMMLMLSQRCRIQHEKATRKSEEEKAAKEPPPNTIRTVMGRAEEKAAKSLHQTLSERLWAVLRRRQPRASTKRYQNGYGPCWNYCDVFFKIDKDADPFLYNSCKHMLDMNAEMVDRYVLSLTFVCEVGSSDSRKEKEFCLNEKDTVVAIKNRERILLIVEIICMHGSSSDNAILKEEQSGENGRDGDDEGDENEEKISKAANKANYSLAKAFPSKFFAERLFSRHDFLLKMVFRDGLIKGVAVSKLFVYIMNDTGTGNRKEGLITYVRKKRSPTLRRPRTENSIFPESLSDKDRRVSSDEQTDDANAEGRIHDDLKGDNSSKKNKEDGGSSATYKNARQRDDTNSRFGGNAGDGIANDTKVKRIKLKVGGATHIIQTKNSSDGSSKSAQPSDSSPPRQNLTPQVCSKLKDSPSGSRRISSEDLPGGTSGARKSDKEKKPTKNVFIKQEDKPPKKRKSKKLTRRLILDWLDEDEEDEKIHNSEKLNLGKESTTGGLKVDKSEMLEDVARSGEEVKRIASQGSERTDKEKKEMLSDGAAKKTNKKDKQLKESSETPVETKSGTTQQRALLSGEEVERIASQGSERTDNEQKEMLSDGAAKQTKKKDKQLKESSETPVETKSKTGRTKRALLSGKEVKIITSQGSERTDNEKKEILSDEAAKQTKKKKDKQMKESSETPAETKSEVGRTKRQQALLSGKEVNRITSQGSEHTDYEKKELLSDGGAKRSKKEKQLKESSETPVDTKSEVGRTKRQQALLSGKEVKRTSSQGSENTDHEKKELLPDGEAKQTKKKDSTETPVETKRERALTKRQRALLSGKEAKRISSQGSENTDYEKKELSSDGEASRSKKKEKEMKESSETPVETKRDIGLTTRQWALLLKKDSSTSSVDLIEFPSGLPPAPPQKQKQKLSEVELQLKRAKANQKRRMQHEKAARESEAEAIRKIRGQGSSRKKREEKLKKEQEELAQKAAKELPPNTIRTVMGPSGTTVTFSHDIGLPSIFDSKPCSYPPPREKCAGPSCENTYKYRDSKTNVPLCSLKCYKAIHETMQDEKAS</sequence>
<accession>A0A2G2WH28</accession>
<feature type="compositionally biased region" description="Basic and acidic residues" evidence="1">
    <location>
        <begin position="525"/>
        <end position="535"/>
    </location>
</feature>
<feature type="compositionally biased region" description="Basic and acidic residues" evidence="1">
    <location>
        <begin position="930"/>
        <end position="943"/>
    </location>
</feature>
<feature type="compositionally biased region" description="Basic and acidic residues" evidence="1">
    <location>
        <begin position="731"/>
        <end position="750"/>
    </location>
</feature>
<feature type="compositionally biased region" description="Basic and acidic residues" evidence="1">
    <location>
        <begin position="671"/>
        <end position="688"/>
    </location>
</feature>
<dbReference type="STRING" id="33114.A0A2G2WH28"/>
<dbReference type="Proteomes" id="UP000224567">
    <property type="component" value="Unassembled WGS sequence"/>
</dbReference>
<evidence type="ECO:0000313" key="4">
    <source>
        <dbReference type="Proteomes" id="UP000224567"/>
    </source>
</evidence>
<feature type="compositionally biased region" description="Basic and acidic residues" evidence="1">
    <location>
        <begin position="954"/>
        <end position="972"/>
    </location>
</feature>
<dbReference type="GO" id="GO:0006338">
    <property type="term" value="P:chromatin remodeling"/>
    <property type="evidence" value="ECO:0007669"/>
    <property type="project" value="InterPro"/>
</dbReference>